<name>A0AAW1TNL5_9CUCU</name>
<proteinExistence type="predicted"/>
<sequence length="904" mass="93434">MIDRYIPIMPKTALIVLLLIQGNFIPTGENAELCPKYPLGVTNSVSGIVVGFIITSEKIVNGIFSYFYYLGENTATQLINNHDKLDNIFFKYTNKIQGFFSKLVDGIVEQYQSIYGASSGIFKSIIDSFVKLENSLQTYVYKKTSNLVNLITSGKITAKIAEEIRNPVQSTISAINAVKSALFSFFSNVKSTLIGGASSFDGSGYIKEIEDAILTPFKATKDLLQNSTVILKSVVDDSVTKLKDFLHQLEQGSISEKLSASITSPLIAIQETWSLITKWTVSLKSTLSTTLVALVEPLLGSTLTRQFSKLTNLPFDITLGIWNSVKSWSKKLDDFVASVTGGGSLSVRINFVLSHPLDTIKNTWSSTVNATESITRFILGDKATEILEKAFKSPLSALNDIISAITGGGKLSEKLNDLITKPVAFLKGAWNSIIGSIQNITKSLVGEGFSDKIAQLLKAPGQFLNDLISSITGGGTFGEVINNLFTKPFTTIKNIWNSSVSSVKNFVSSIIGDSNFVETITNLFTKPWATVKSIWNSSFASVKNFLVSITGDENLGQQIINVFTKPFDTLKNVWNSSVKFIDDIFSSITGGGSLSVKLESLITKPLETVKNIWISTKTAISNFSTKIFGSNITGSISKIINFPITFLNKIISSLPGGGSLTIKITSPITTIKSIWRSTIGSWWSLLVGGSAGGGGGATGGGGGSGGGSVGGSVSVSGSGGFGAAISSLLHAPGKILQESLNAAKNTENSLVGSLKGILKQIPIIGGSFKGGVSVKYGGGTSAGGTGKGGSSQKGEGGDSGGGKGASSGGGKGASSGGGKGAASGGGKAAASGGGEGASSGGGKGAASVDGKGAASGGGKGGASGGISWSTKGGISGKSGGSFSTGGSFSVGGSSKSTSSSSRRR</sequence>
<accession>A0AAW1TNL5</accession>
<feature type="compositionally biased region" description="Gly residues" evidence="1">
    <location>
        <begin position="853"/>
        <end position="864"/>
    </location>
</feature>
<feature type="compositionally biased region" description="Gly residues" evidence="1">
    <location>
        <begin position="873"/>
        <end position="883"/>
    </location>
</feature>
<dbReference type="AlphaFoldDB" id="A0AAW1TNL5"/>
<organism evidence="2 3">
    <name type="scientific">Henosepilachna vigintioctopunctata</name>
    <dbReference type="NCBI Taxonomy" id="420089"/>
    <lineage>
        <taxon>Eukaryota</taxon>
        <taxon>Metazoa</taxon>
        <taxon>Ecdysozoa</taxon>
        <taxon>Arthropoda</taxon>
        <taxon>Hexapoda</taxon>
        <taxon>Insecta</taxon>
        <taxon>Pterygota</taxon>
        <taxon>Neoptera</taxon>
        <taxon>Endopterygota</taxon>
        <taxon>Coleoptera</taxon>
        <taxon>Polyphaga</taxon>
        <taxon>Cucujiformia</taxon>
        <taxon>Coccinelloidea</taxon>
        <taxon>Coccinellidae</taxon>
        <taxon>Epilachninae</taxon>
        <taxon>Epilachnini</taxon>
        <taxon>Henosepilachna</taxon>
    </lineage>
</organism>
<feature type="compositionally biased region" description="Gly residues" evidence="1">
    <location>
        <begin position="780"/>
        <end position="791"/>
    </location>
</feature>
<evidence type="ECO:0000256" key="1">
    <source>
        <dbReference type="SAM" id="MobiDB-lite"/>
    </source>
</evidence>
<protein>
    <submittedName>
        <fullName evidence="2">Uncharacterized protein</fullName>
    </submittedName>
</protein>
<keyword evidence="3" id="KW-1185">Reference proteome</keyword>
<gene>
    <name evidence="2" type="ORF">WA026_021350</name>
</gene>
<dbReference type="Proteomes" id="UP001431783">
    <property type="component" value="Unassembled WGS sequence"/>
</dbReference>
<evidence type="ECO:0000313" key="2">
    <source>
        <dbReference type="EMBL" id="KAK9873116.1"/>
    </source>
</evidence>
<dbReference type="EMBL" id="JARQZJ010000016">
    <property type="protein sequence ID" value="KAK9873116.1"/>
    <property type="molecule type" value="Genomic_DNA"/>
</dbReference>
<evidence type="ECO:0000313" key="3">
    <source>
        <dbReference type="Proteomes" id="UP001431783"/>
    </source>
</evidence>
<comment type="caution">
    <text evidence="2">The sequence shown here is derived from an EMBL/GenBank/DDBJ whole genome shotgun (WGS) entry which is preliminary data.</text>
</comment>
<feature type="compositionally biased region" description="Low complexity" evidence="1">
    <location>
        <begin position="884"/>
        <end position="904"/>
    </location>
</feature>
<reference evidence="2 3" key="1">
    <citation type="submission" date="2023-03" db="EMBL/GenBank/DDBJ databases">
        <title>Genome insight into feeding habits of ladybird beetles.</title>
        <authorList>
            <person name="Li H.-S."/>
            <person name="Huang Y.-H."/>
            <person name="Pang H."/>
        </authorList>
    </citation>
    <scope>NUCLEOTIDE SEQUENCE [LARGE SCALE GENOMIC DNA]</scope>
    <source>
        <strain evidence="2">SYSU_2023b</strain>
        <tissue evidence="2">Whole body</tissue>
    </source>
</reference>
<feature type="compositionally biased region" description="Gly residues" evidence="1">
    <location>
        <begin position="797"/>
        <end position="844"/>
    </location>
</feature>
<feature type="region of interest" description="Disordered" evidence="1">
    <location>
        <begin position="780"/>
        <end position="904"/>
    </location>
</feature>